<accession>A0A1H3PEL1</accession>
<dbReference type="InterPro" id="IPR008201">
    <property type="entry name" value="HepT-like"/>
</dbReference>
<dbReference type="AlphaFoldDB" id="A0A1H3PEL1"/>
<evidence type="ECO:0000313" key="7">
    <source>
        <dbReference type="EMBL" id="SDY99510.1"/>
    </source>
</evidence>
<dbReference type="SUPFAM" id="SSF81593">
    <property type="entry name" value="Nucleotidyltransferase substrate binding subunit/domain"/>
    <property type="match status" value="1"/>
</dbReference>
<dbReference type="RefSeq" id="WP_091729277.1">
    <property type="nucleotide sequence ID" value="NZ_FNQE01000014.1"/>
</dbReference>
<sequence>MKNQKIIQKIINYIDSILKYTNDVDYTEFRNNSMMVEACVFNLSQIGELVNKLDKEYLSKHHEVPWFKMRGLRNRIVHDYEGVNLNLIWEIIDMDIKILKEQLLKLIN</sequence>
<dbReference type="STRING" id="415015.SAMN05660462_01474"/>
<dbReference type="GO" id="GO:0110001">
    <property type="term" value="C:toxin-antitoxin complex"/>
    <property type="evidence" value="ECO:0007669"/>
    <property type="project" value="InterPro"/>
</dbReference>
<evidence type="ECO:0000256" key="6">
    <source>
        <dbReference type="ARBA" id="ARBA00024207"/>
    </source>
</evidence>
<dbReference type="Gene3D" id="1.20.120.580">
    <property type="entry name" value="bsu32300-like"/>
    <property type="match status" value="1"/>
</dbReference>
<evidence type="ECO:0000256" key="3">
    <source>
        <dbReference type="ARBA" id="ARBA00022722"/>
    </source>
</evidence>
<comment type="similarity">
    <text evidence="6">Belongs to the HepT RNase toxin family.</text>
</comment>
<reference evidence="8" key="1">
    <citation type="submission" date="2016-10" db="EMBL/GenBank/DDBJ databases">
        <authorList>
            <person name="Varghese N."/>
            <person name="Submissions S."/>
        </authorList>
    </citation>
    <scope>NUCLEOTIDE SEQUENCE [LARGE SCALE GENOMIC DNA]</scope>
    <source>
        <strain evidence="8">DSM 21650</strain>
    </source>
</reference>
<protein>
    <submittedName>
        <fullName evidence="7">Uncharacterized conserved protein, contains HEPN domain</fullName>
    </submittedName>
</protein>
<dbReference type="GO" id="GO:0016787">
    <property type="term" value="F:hydrolase activity"/>
    <property type="evidence" value="ECO:0007669"/>
    <property type="project" value="UniProtKB-KW"/>
</dbReference>
<keyword evidence="8" id="KW-1185">Reference proteome</keyword>
<keyword evidence="1" id="KW-0597">Phosphoprotein</keyword>
<dbReference type="OrthoDB" id="9810538at2"/>
<dbReference type="GO" id="GO:0004540">
    <property type="term" value="F:RNA nuclease activity"/>
    <property type="evidence" value="ECO:0007669"/>
    <property type="project" value="InterPro"/>
</dbReference>
<dbReference type="PANTHER" id="PTHR34139">
    <property type="entry name" value="UPF0331 PROTEIN MJ0127"/>
    <property type="match status" value="1"/>
</dbReference>
<keyword evidence="5" id="KW-0378">Hydrolase</keyword>
<dbReference type="EMBL" id="FNQE01000014">
    <property type="protein sequence ID" value="SDY99510.1"/>
    <property type="molecule type" value="Genomic_DNA"/>
</dbReference>
<dbReference type="Pfam" id="PF01934">
    <property type="entry name" value="HepT-like"/>
    <property type="match status" value="1"/>
</dbReference>
<keyword evidence="2" id="KW-1277">Toxin-antitoxin system</keyword>
<evidence type="ECO:0000256" key="5">
    <source>
        <dbReference type="ARBA" id="ARBA00022801"/>
    </source>
</evidence>
<evidence type="ECO:0000256" key="4">
    <source>
        <dbReference type="ARBA" id="ARBA00022741"/>
    </source>
</evidence>
<gene>
    <name evidence="7" type="ORF">SAMN05660462_01474</name>
</gene>
<evidence type="ECO:0000256" key="1">
    <source>
        <dbReference type="ARBA" id="ARBA00022553"/>
    </source>
</evidence>
<name>A0A1H3PEL1_9FIRM</name>
<evidence type="ECO:0000313" key="8">
    <source>
        <dbReference type="Proteomes" id="UP000198625"/>
    </source>
</evidence>
<dbReference type="InterPro" id="IPR051813">
    <property type="entry name" value="HepT_RNase_toxin"/>
</dbReference>
<evidence type="ECO:0000256" key="2">
    <source>
        <dbReference type="ARBA" id="ARBA00022649"/>
    </source>
</evidence>
<keyword evidence="3" id="KW-0540">Nuclease</keyword>
<proteinExistence type="inferred from homology"/>
<dbReference type="InterPro" id="IPR037038">
    <property type="entry name" value="HepT-like_sf"/>
</dbReference>
<dbReference type="Proteomes" id="UP000198625">
    <property type="component" value="Unassembled WGS sequence"/>
</dbReference>
<dbReference type="GO" id="GO:0000166">
    <property type="term" value="F:nucleotide binding"/>
    <property type="evidence" value="ECO:0007669"/>
    <property type="project" value="UniProtKB-KW"/>
</dbReference>
<dbReference type="PANTHER" id="PTHR34139:SF1">
    <property type="entry name" value="RNASE MJ1380-RELATED"/>
    <property type="match status" value="1"/>
</dbReference>
<organism evidence="7 8">
    <name type="scientific">Proteiniborus ethanoligenes</name>
    <dbReference type="NCBI Taxonomy" id="415015"/>
    <lineage>
        <taxon>Bacteria</taxon>
        <taxon>Bacillati</taxon>
        <taxon>Bacillota</taxon>
        <taxon>Clostridia</taxon>
        <taxon>Eubacteriales</taxon>
        <taxon>Proteiniborus</taxon>
    </lineage>
</organism>
<keyword evidence="4" id="KW-0547">Nucleotide-binding</keyword>